<evidence type="ECO:0000259" key="8">
    <source>
        <dbReference type="SMART" id="SM00906"/>
    </source>
</evidence>
<dbReference type="OMA" id="SECHYLS"/>
<dbReference type="CDD" id="cd12148">
    <property type="entry name" value="fungal_TF_MHR"/>
    <property type="match status" value="1"/>
</dbReference>
<evidence type="ECO:0000256" key="4">
    <source>
        <dbReference type="ARBA" id="ARBA00023163"/>
    </source>
</evidence>
<dbReference type="GO" id="GO:0045944">
    <property type="term" value="P:positive regulation of transcription by RNA polymerase II"/>
    <property type="evidence" value="ECO:0007669"/>
    <property type="project" value="TreeGrafter"/>
</dbReference>
<dbReference type="InterPro" id="IPR051711">
    <property type="entry name" value="Stress_Response_Reg"/>
</dbReference>
<gene>
    <name evidence="9" type="ORF">SAMD00023353_4000990</name>
</gene>
<keyword evidence="7" id="KW-0472">Membrane</keyword>
<feature type="region of interest" description="Disordered" evidence="6">
    <location>
        <begin position="1"/>
        <end position="80"/>
    </location>
</feature>
<sequence length="587" mass="65400">MPTVSTQALEGTQPQRNLNASPTLSIVSANTTPFQLPQFPGDCGHRGSQGHHGHSRGASSSSVTNPDAPDESLQEDKNGRIHGGASEFAFMQLAKKRLANLPAMSIDFPDDPLPCPAGLAAVLPPKDIADQLTARYFEFGLSTSRLVHKPSLIQIVDKIYSGEECKPDDLALAYIVLALGSHYSDHTSPFCGYSASVRFYDVAHAQLEETPDLITLATSQARLLIIHFLLNHARMHEAWSAFGIVVRHVQALGLHRRSRPADADCIRYEYRKRLFWCVYINDRILSSMFGRPLAIHDDDIDQDECALANDEDIDESKCKLTKDGLFCSSAGLVHYARIARILGQILRVFYTPASRLQDVSQLHASATVFEKGLRDWEDGLPPYLNYIVLPPSAVSVTAQRQMCTLKLMSAHASLLLYRPFILHAINRNAEQTPNLQWIKTCHEKCIEAAKTVVSECHYLSQRGLFSRTFWLVTYMQFASIGTLLTYSYLWPEDITARKTAEDAMAEFPAGIDGDPVGQRYLATLKELREMTVRARDGSYRGRPLIFDSSPETQIEVLGNESSDQGQWINFFDASLLDEMVVGYNTNG</sequence>
<evidence type="ECO:0000313" key="10">
    <source>
        <dbReference type="Proteomes" id="UP000054516"/>
    </source>
</evidence>
<feature type="domain" description="Xylanolytic transcriptional activator regulatory" evidence="8">
    <location>
        <begin position="238"/>
        <end position="311"/>
    </location>
</feature>
<evidence type="ECO:0000256" key="3">
    <source>
        <dbReference type="ARBA" id="ARBA00023125"/>
    </source>
</evidence>
<dbReference type="STRING" id="77044.A0A1W2TMA5"/>
<dbReference type="SMART" id="SM00906">
    <property type="entry name" value="Fungal_trans"/>
    <property type="match status" value="1"/>
</dbReference>
<keyword evidence="7" id="KW-1133">Transmembrane helix</keyword>
<dbReference type="OrthoDB" id="2579025at2759"/>
<keyword evidence="4" id="KW-0804">Transcription</keyword>
<feature type="transmembrane region" description="Helical" evidence="7">
    <location>
        <begin position="469"/>
        <end position="489"/>
    </location>
</feature>
<dbReference type="Pfam" id="PF04082">
    <property type="entry name" value="Fungal_trans"/>
    <property type="match status" value="1"/>
</dbReference>
<dbReference type="Proteomes" id="UP000054516">
    <property type="component" value="Unassembled WGS sequence"/>
</dbReference>
<accession>A0A1W2TMA5</accession>
<dbReference type="GO" id="GO:0006351">
    <property type="term" value="P:DNA-templated transcription"/>
    <property type="evidence" value="ECO:0007669"/>
    <property type="project" value="InterPro"/>
</dbReference>
<keyword evidence="3" id="KW-0238">DNA-binding</keyword>
<dbReference type="PANTHER" id="PTHR47540">
    <property type="entry name" value="THIAMINE REPRESSIBLE GENES REGULATORY PROTEIN THI5"/>
    <property type="match status" value="1"/>
</dbReference>
<comment type="subcellular location">
    <subcellularLocation>
        <location evidence="1">Nucleus</location>
    </subcellularLocation>
</comment>
<proteinExistence type="predicted"/>
<evidence type="ECO:0000256" key="5">
    <source>
        <dbReference type="ARBA" id="ARBA00023242"/>
    </source>
</evidence>
<evidence type="ECO:0000256" key="1">
    <source>
        <dbReference type="ARBA" id="ARBA00004123"/>
    </source>
</evidence>
<organism evidence="9">
    <name type="scientific">Rosellinia necatrix</name>
    <name type="common">White root-rot fungus</name>
    <dbReference type="NCBI Taxonomy" id="77044"/>
    <lineage>
        <taxon>Eukaryota</taxon>
        <taxon>Fungi</taxon>
        <taxon>Dikarya</taxon>
        <taxon>Ascomycota</taxon>
        <taxon>Pezizomycotina</taxon>
        <taxon>Sordariomycetes</taxon>
        <taxon>Xylariomycetidae</taxon>
        <taxon>Xylariales</taxon>
        <taxon>Xylariaceae</taxon>
        <taxon>Rosellinia</taxon>
    </lineage>
</organism>
<dbReference type="InterPro" id="IPR007219">
    <property type="entry name" value="XnlR_reg_dom"/>
</dbReference>
<reference evidence="9" key="1">
    <citation type="submission" date="2016-03" db="EMBL/GenBank/DDBJ databases">
        <title>Draft genome sequence of Rosellinia necatrix.</title>
        <authorList>
            <person name="Kanematsu S."/>
        </authorList>
    </citation>
    <scope>NUCLEOTIDE SEQUENCE [LARGE SCALE GENOMIC DNA]</scope>
    <source>
        <strain evidence="9">W97</strain>
    </source>
</reference>
<dbReference type="AlphaFoldDB" id="A0A1W2TMA5"/>
<evidence type="ECO:0000256" key="6">
    <source>
        <dbReference type="SAM" id="MobiDB-lite"/>
    </source>
</evidence>
<evidence type="ECO:0000256" key="7">
    <source>
        <dbReference type="SAM" id="Phobius"/>
    </source>
</evidence>
<evidence type="ECO:0000256" key="2">
    <source>
        <dbReference type="ARBA" id="ARBA00023015"/>
    </source>
</evidence>
<protein>
    <submittedName>
        <fullName evidence="9">Putative finger protein</fullName>
    </submittedName>
</protein>
<dbReference type="EMBL" id="DF977485">
    <property type="protein sequence ID" value="GAP89457.1"/>
    <property type="molecule type" value="Genomic_DNA"/>
</dbReference>
<evidence type="ECO:0000313" key="9">
    <source>
        <dbReference type="EMBL" id="GAP89457.1"/>
    </source>
</evidence>
<dbReference type="PANTHER" id="PTHR47540:SF2">
    <property type="entry name" value="ZN(II)2CYS6 TRANSCRIPTION FACTOR (EUROFUNG)"/>
    <property type="match status" value="1"/>
</dbReference>
<dbReference type="GO" id="GO:0005634">
    <property type="term" value="C:nucleus"/>
    <property type="evidence" value="ECO:0007669"/>
    <property type="project" value="UniProtKB-SubCell"/>
</dbReference>
<dbReference type="GO" id="GO:0008270">
    <property type="term" value="F:zinc ion binding"/>
    <property type="evidence" value="ECO:0007669"/>
    <property type="project" value="InterPro"/>
</dbReference>
<feature type="compositionally biased region" description="Polar residues" evidence="6">
    <location>
        <begin position="1"/>
        <end position="35"/>
    </location>
</feature>
<dbReference type="GO" id="GO:0043565">
    <property type="term" value="F:sequence-specific DNA binding"/>
    <property type="evidence" value="ECO:0007669"/>
    <property type="project" value="TreeGrafter"/>
</dbReference>
<keyword evidence="5" id="KW-0539">Nucleus</keyword>
<keyword evidence="2" id="KW-0805">Transcription regulation</keyword>
<name>A0A1W2TMA5_ROSNE</name>
<keyword evidence="10" id="KW-1185">Reference proteome</keyword>
<keyword evidence="7" id="KW-0812">Transmembrane</keyword>